<keyword evidence="6" id="KW-1133">Transmembrane helix</keyword>
<dbReference type="Proteomes" id="UP001178507">
    <property type="component" value="Unassembled WGS sequence"/>
</dbReference>
<evidence type="ECO:0000256" key="7">
    <source>
        <dbReference type="ARBA" id="ARBA00023136"/>
    </source>
</evidence>
<keyword evidence="3 9" id="KW-0813">Transport</keyword>
<dbReference type="SUPFAM" id="SSF103506">
    <property type="entry name" value="Mitochondrial carrier"/>
    <property type="match status" value="1"/>
</dbReference>
<dbReference type="AlphaFoldDB" id="A0AA36I2Z8"/>
<dbReference type="Gene3D" id="1.50.40.10">
    <property type="entry name" value="Mitochondrial carrier domain"/>
    <property type="match status" value="1"/>
</dbReference>
<evidence type="ECO:0000256" key="4">
    <source>
        <dbReference type="ARBA" id="ARBA00022692"/>
    </source>
</evidence>
<keyword evidence="4 8" id="KW-0812">Transmembrane</keyword>
<dbReference type="EMBL" id="CAUJNA010000680">
    <property type="protein sequence ID" value="CAJ1380082.1"/>
    <property type="molecule type" value="Genomic_DNA"/>
</dbReference>
<dbReference type="GO" id="GO:0016020">
    <property type="term" value="C:membrane"/>
    <property type="evidence" value="ECO:0007669"/>
    <property type="project" value="UniProtKB-SubCell"/>
</dbReference>
<protein>
    <submittedName>
        <fullName evidence="10">Uncharacterized protein</fullName>
    </submittedName>
</protein>
<evidence type="ECO:0000256" key="3">
    <source>
        <dbReference type="ARBA" id="ARBA00022448"/>
    </source>
</evidence>
<evidence type="ECO:0000256" key="5">
    <source>
        <dbReference type="ARBA" id="ARBA00022737"/>
    </source>
</evidence>
<dbReference type="InterPro" id="IPR050391">
    <property type="entry name" value="Mito_Metabolite_Transporter"/>
</dbReference>
<dbReference type="PANTHER" id="PTHR45618">
    <property type="entry name" value="MITOCHONDRIAL DICARBOXYLATE CARRIER-RELATED"/>
    <property type="match status" value="1"/>
</dbReference>
<name>A0AA36I2Z8_9DINO</name>
<keyword evidence="5" id="KW-0677">Repeat</keyword>
<reference evidence="10" key="1">
    <citation type="submission" date="2023-08" db="EMBL/GenBank/DDBJ databases">
        <authorList>
            <person name="Chen Y."/>
            <person name="Shah S."/>
            <person name="Dougan E. K."/>
            <person name="Thang M."/>
            <person name="Chan C."/>
        </authorList>
    </citation>
    <scope>NUCLEOTIDE SEQUENCE</scope>
</reference>
<comment type="similarity">
    <text evidence="2 9">Belongs to the mitochondrial carrier (TC 2.A.29) family.</text>
</comment>
<accession>A0AA36I2Z8</accession>
<evidence type="ECO:0000313" key="11">
    <source>
        <dbReference type="Proteomes" id="UP001178507"/>
    </source>
</evidence>
<feature type="repeat" description="Solcar" evidence="8">
    <location>
        <begin position="31"/>
        <end position="120"/>
    </location>
</feature>
<comment type="subcellular location">
    <subcellularLocation>
        <location evidence="1">Membrane</location>
        <topology evidence="1">Multi-pass membrane protein</topology>
    </subcellularLocation>
</comment>
<evidence type="ECO:0000256" key="6">
    <source>
        <dbReference type="ARBA" id="ARBA00022989"/>
    </source>
</evidence>
<gene>
    <name evidence="10" type="ORF">EVOR1521_LOCUS8131</name>
</gene>
<keyword evidence="11" id="KW-1185">Reference proteome</keyword>
<evidence type="ECO:0000256" key="8">
    <source>
        <dbReference type="PROSITE-ProRule" id="PRU00282"/>
    </source>
</evidence>
<dbReference type="InterPro" id="IPR023395">
    <property type="entry name" value="MCP_dom_sf"/>
</dbReference>
<dbReference type="PROSITE" id="PS50920">
    <property type="entry name" value="SOLCAR"/>
    <property type="match status" value="2"/>
</dbReference>
<evidence type="ECO:0000256" key="1">
    <source>
        <dbReference type="ARBA" id="ARBA00004141"/>
    </source>
</evidence>
<dbReference type="InterPro" id="IPR018108">
    <property type="entry name" value="MCP_transmembrane"/>
</dbReference>
<evidence type="ECO:0000256" key="9">
    <source>
        <dbReference type="RuleBase" id="RU000488"/>
    </source>
</evidence>
<keyword evidence="7 8" id="KW-0472">Membrane</keyword>
<evidence type="ECO:0000313" key="10">
    <source>
        <dbReference type="EMBL" id="CAJ1380082.1"/>
    </source>
</evidence>
<sequence>MRTGEAMSNSICPPGLGSRGLRLGLCEPLQAACGSAGAGAAAAGVAATVLGNPLEVLKVRLQATGTSKGNAGHVGAWQVLRSLLAAEGPRALLRGFGWAASRSALLTASQVVPYAHAKSALQSVVPEGAALHVAASLAAGVVTTTVTAPVDVLKTQAMSAEGGQQSIGALLRAEGPFVFFKGWLANYVRLGPQTLFIFVFYEQARGALERLRS</sequence>
<comment type="caution">
    <text evidence="10">The sequence shown here is derived from an EMBL/GenBank/DDBJ whole genome shotgun (WGS) entry which is preliminary data.</text>
</comment>
<dbReference type="Pfam" id="PF00153">
    <property type="entry name" value="Mito_carr"/>
    <property type="match status" value="2"/>
</dbReference>
<feature type="repeat" description="Solcar" evidence="8">
    <location>
        <begin position="127"/>
        <end position="207"/>
    </location>
</feature>
<proteinExistence type="inferred from homology"/>
<organism evidence="10 11">
    <name type="scientific">Effrenium voratum</name>
    <dbReference type="NCBI Taxonomy" id="2562239"/>
    <lineage>
        <taxon>Eukaryota</taxon>
        <taxon>Sar</taxon>
        <taxon>Alveolata</taxon>
        <taxon>Dinophyceae</taxon>
        <taxon>Suessiales</taxon>
        <taxon>Symbiodiniaceae</taxon>
        <taxon>Effrenium</taxon>
    </lineage>
</organism>
<evidence type="ECO:0000256" key="2">
    <source>
        <dbReference type="ARBA" id="ARBA00006375"/>
    </source>
</evidence>